<name>A0ACC2X5Q1_9TREE</name>
<gene>
    <name evidence="1" type="ORF">QFC24_005819</name>
</gene>
<reference evidence="1" key="1">
    <citation type="submission" date="2023-04" db="EMBL/GenBank/DDBJ databases">
        <title>Draft Genome sequencing of Naganishia species isolated from polar environments using Oxford Nanopore Technology.</title>
        <authorList>
            <person name="Leo P."/>
            <person name="Venkateswaran K."/>
        </authorList>
    </citation>
    <scope>NUCLEOTIDE SEQUENCE</scope>
    <source>
        <strain evidence="1">DBVPG 5303</strain>
    </source>
</reference>
<evidence type="ECO:0000313" key="1">
    <source>
        <dbReference type="EMBL" id="KAJ9119348.1"/>
    </source>
</evidence>
<accession>A0ACC2X5Q1</accession>
<sequence>MSTSSDRNARSRSPSGTPTATDNGVPTNKHLLTPVERQRLQLEKLLKNPEKDVFLPGGPKEKTIRPPRETMKNVQGSSAGAGSGEFHVYKQSRRREYERLKMMEDKAKALIPHRSLQEEEAAAFAARQQARIETADAKTSKNRARRQKRKAGKSGDKDTSPGPGNGMASAEGGDSSKKRKLGLGTNAANGKGMVFRRPGEESEDDDEPQDAAKEEQAAPGSDHETELPPVPVVQEEGKIIIHDSD</sequence>
<dbReference type="Proteomes" id="UP001234202">
    <property type="component" value="Unassembled WGS sequence"/>
</dbReference>
<evidence type="ECO:0000313" key="2">
    <source>
        <dbReference type="Proteomes" id="UP001234202"/>
    </source>
</evidence>
<proteinExistence type="predicted"/>
<comment type="caution">
    <text evidence="1">The sequence shown here is derived from an EMBL/GenBank/DDBJ whole genome shotgun (WGS) entry which is preliminary data.</text>
</comment>
<protein>
    <submittedName>
        <fullName evidence="1">Uncharacterized protein</fullName>
    </submittedName>
</protein>
<organism evidence="1 2">
    <name type="scientific">Naganishia onofrii</name>
    <dbReference type="NCBI Taxonomy" id="1851511"/>
    <lineage>
        <taxon>Eukaryota</taxon>
        <taxon>Fungi</taxon>
        <taxon>Dikarya</taxon>
        <taxon>Basidiomycota</taxon>
        <taxon>Agaricomycotina</taxon>
        <taxon>Tremellomycetes</taxon>
        <taxon>Filobasidiales</taxon>
        <taxon>Filobasidiaceae</taxon>
        <taxon>Naganishia</taxon>
    </lineage>
</organism>
<keyword evidence="2" id="KW-1185">Reference proteome</keyword>
<dbReference type="EMBL" id="JASBWV010000025">
    <property type="protein sequence ID" value="KAJ9119348.1"/>
    <property type="molecule type" value="Genomic_DNA"/>
</dbReference>